<evidence type="ECO:0000256" key="5">
    <source>
        <dbReference type="ARBA" id="ARBA00022989"/>
    </source>
</evidence>
<evidence type="ECO:0000313" key="11">
    <source>
        <dbReference type="Proteomes" id="UP000030140"/>
    </source>
</evidence>
<reference evidence="10 11" key="1">
    <citation type="submission" date="2014-10" db="EMBL/GenBank/DDBJ databases">
        <title>Draft genome sequence of the proteorhodopsin-containing marine bacterium Dokdonia donghaensis.</title>
        <authorList>
            <person name="Gomez-Consarnau L."/>
            <person name="Gonzalez J.M."/>
            <person name="Riedel T."/>
            <person name="Jaenicke S."/>
            <person name="Wagner-Doebler I."/>
            <person name="Fuhrman J.A."/>
        </authorList>
    </citation>
    <scope>NUCLEOTIDE SEQUENCE [LARGE SCALE GENOMIC DNA]</scope>
    <source>
        <strain evidence="10 11">DSW-1</strain>
    </source>
</reference>
<evidence type="ECO:0000256" key="6">
    <source>
        <dbReference type="ARBA" id="ARBA00023136"/>
    </source>
</evidence>
<evidence type="ECO:0000256" key="7">
    <source>
        <dbReference type="SAM" id="Phobius"/>
    </source>
</evidence>
<dbReference type="InterPro" id="IPR010920">
    <property type="entry name" value="LSM_dom_sf"/>
</dbReference>
<dbReference type="InterPro" id="IPR049278">
    <property type="entry name" value="MS_channel_C"/>
</dbReference>
<dbReference type="AlphaFoldDB" id="A0A0A2H4V1"/>
<dbReference type="InterPro" id="IPR011066">
    <property type="entry name" value="MscS_channel_C_sf"/>
</dbReference>
<feature type="transmembrane region" description="Helical" evidence="7">
    <location>
        <begin position="49"/>
        <end position="70"/>
    </location>
</feature>
<dbReference type="GO" id="GO:0005886">
    <property type="term" value="C:plasma membrane"/>
    <property type="evidence" value="ECO:0007669"/>
    <property type="project" value="UniProtKB-SubCell"/>
</dbReference>
<dbReference type="SUPFAM" id="SSF82689">
    <property type="entry name" value="Mechanosensitive channel protein MscS (YggB), C-terminal domain"/>
    <property type="match status" value="1"/>
</dbReference>
<organism evidence="10 11">
    <name type="scientific">Dokdonia donghaensis DSW-1</name>
    <dbReference type="NCBI Taxonomy" id="1300343"/>
    <lineage>
        <taxon>Bacteria</taxon>
        <taxon>Pseudomonadati</taxon>
        <taxon>Bacteroidota</taxon>
        <taxon>Flavobacteriia</taxon>
        <taxon>Flavobacteriales</taxon>
        <taxon>Flavobacteriaceae</taxon>
        <taxon>Dokdonia</taxon>
    </lineage>
</organism>
<dbReference type="GO" id="GO:0008381">
    <property type="term" value="F:mechanosensitive monoatomic ion channel activity"/>
    <property type="evidence" value="ECO:0007669"/>
    <property type="project" value="UniProtKB-ARBA"/>
</dbReference>
<dbReference type="InterPro" id="IPR011014">
    <property type="entry name" value="MscS_channel_TM-2"/>
</dbReference>
<evidence type="ECO:0000259" key="8">
    <source>
        <dbReference type="Pfam" id="PF00924"/>
    </source>
</evidence>
<dbReference type="SUPFAM" id="SSF82861">
    <property type="entry name" value="Mechanosensitive channel protein MscS (YggB), transmembrane region"/>
    <property type="match status" value="1"/>
</dbReference>
<gene>
    <name evidence="10" type="ORF">NV36_13020</name>
</gene>
<dbReference type="InterPro" id="IPR023408">
    <property type="entry name" value="MscS_beta-dom_sf"/>
</dbReference>
<evidence type="ECO:0000256" key="1">
    <source>
        <dbReference type="ARBA" id="ARBA00004651"/>
    </source>
</evidence>
<dbReference type="Pfam" id="PF21082">
    <property type="entry name" value="MS_channel_3rd"/>
    <property type="match status" value="1"/>
</dbReference>
<feature type="transmembrane region" description="Helical" evidence="7">
    <location>
        <begin position="91"/>
        <end position="110"/>
    </location>
</feature>
<keyword evidence="11" id="KW-1185">Reference proteome</keyword>
<comment type="similarity">
    <text evidence="2">Belongs to the MscS (TC 1.A.23) family.</text>
</comment>
<dbReference type="Proteomes" id="UP000030140">
    <property type="component" value="Unassembled WGS sequence"/>
</dbReference>
<proteinExistence type="inferred from homology"/>
<evidence type="ECO:0000259" key="9">
    <source>
        <dbReference type="Pfam" id="PF21082"/>
    </source>
</evidence>
<comment type="subcellular location">
    <subcellularLocation>
        <location evidence="1">Cell membrane</location>
        <topology evidence="1">Multi-pass membrane protein</topology>
    </subcellularLocation>
</comment>
<keyword evidence="6 7" id="KW-0472">Membrane</keyword>
<dbReference type="Pfam" id="PF00924">
    <property type="entry name" value="MS_channel_2nd"/>
    <property type="match status" value="1"/>
</dbReference>
<keyword evidence="4 7" id="KW-0812">Transmembrane</keyword>
<dbReference type="Gene3D" id="3.30.70.100">
    <property type="match status" value="1"/>
</dbReference>
<dbReference type="PATRIC" id="fig|1300343.5.peg.1493"/>
<feature type="transmembrane region" description="Helical" evidence="7">
    <location>
        <begin position="116"/>
        <end position="134"/>
    </location>
</feature>
<sequence>MVKILAILLYLQEETVDKVKDIIEQDIWGTIKEWLSFELISLGKEPNHIGFTVGHLIVLIIAFILTSIVLKWVRVLMTRRMEGDDKLKFVSVFKFIKYIAYIVVVLATMSASGIDITVLLTASAALFVGLGLALQEVFQDVIGGILIMVDKSISAGDIIEMDGRVGRVFEIKLRTTRALTRDDKVIIIPNHKFITDTVYNYTQNHKTTRENVKVGVAYGSDTRAVEKILLECATEHPDILKHPKPFVLFENFGDSSLDFGLYFCVRDSFVDPRIKSALRYAIDDRFRESGITIPFPQRDLHLFNTDRPVFVPREKPEENNSLAKNDTINE</sequence>
<dbReference type="SUPFAM" id="SSF50182">
    <property type="entry name" value="Sm-like ribonucleoproteins"/>
    <property type="match status" value="1"/>
</dbReference>
<protein>
    <submittedName>
        <fullName evidence="10">Mechanosensitive ion channel protein MscS</fullName>
    </submittedName>
</protein>
<evidence type="ECO:0000256" key="2">
    <source>
        <dbReference type="ARBA" id="ARBA00008017"/>
    </source>
</evidence>
<name>A0A0A2H4V1_9FLAO</name>
<dbReference type="Gene3D" id="2.30.30.60">
    <property type="match status" value="1"/>
</dbReference>
<feature type="domain" description="Mechanosensitive ion channel MscS C-terminal" evidence="9">
    <location>
        <begin position="211"/>
        <end position="293"/>
    </location>
</feature>
<dbReference type="RefSeq" id="WP_035327969.1">
    <property type="nucleotide sequence ID" value="NZ_CP015125.1"/>
</dbReference>
<dbReference type="Gene3D" id="1.10.287.1260">
    <property type="match status" value="1"/>
</dbReference>
<dbReference type="InterPro" id="IPR052702">
    <property type="entry name" value="MscS-like_channel"/>
</dbReference>
<dbReference type="EMBL" id="JSAQ01000001">
    <property type="protein sequence ID" value="KGO07665.1"/>
    <property type="molecule type" value="Genomic_DNA"/>
</dbReference>
<dbReference type="KEGG" id="ddo:I597_1485"/>
<evidence type="ECO:0000256" key="3">
    <source>
        <dbReference type="ARBA" id="ARBA00022475"/>
    </source>
</evidence>
<evidence type="ECO:0000313" key="10">
    <source>
        <dbReference type="EMBL" id="KGO07665.1"/>
    </source>
</evidence>
<accession>A0A0A2H4V1</accession>
<feature type="domain" description="Mechanosensitive ion channel MscS" evidence="8">
    <location>
        <begin position="137"/>
        <end position="202"/>
    </location>
</feature>
<evidence type="ECO:0000256" key="4">
    <source>
        <dbReference type="ARBA" id="ARBA00022692"/>
    </source>
</evidence>
<comment type="caution">
    <text evidence="10">The sequence shown here is derived from an EMBL/GenBank/DDBJ whole genome shotgun (WGS) entry which is preliminary data.</text>
</comment>
<keyword evidence="5 7" id="KW-1133">Transmembrane helix</keyword>
<dbReference type="PANTHER" id="PTHR30347">
    <property type="entry name" value="POTASSIUM CHANNEL RELATED"/>
    <property type="match status" value="1"/>
</dbReference>
<dbReference type="PANTHER" id="PTHR30347:SF1">
    <property type="entry name" value="MECHANOSENSITIVE CHANNEL MSCK"/>
    <property type="match status" value="1"/>
</dbReference>
<keyword evidence="3" id="KW-1003">Cell membrane</keyword>
<dbReference type="InterPro" id="IPR006685">
    <property type="entry name" value="MscS_channel_2nd"/>
</dbReference>